<evidence type="ECO:0008006" key="4">
    <source>
        <dbReference type="Google" id="ProtNLM"/>
    </source>
</evidence>
<evidence type="ECO:0000256" key="1">
    <source>
        <dbReference type="SAM" id="SignalP"/>
    </source>
</evidence>
<keyword evidence="1" id="KW-0732">Signal</keyword>
<dbReference type="EMBL" id="CCYD01000442">
    <property type="protein sequence ID" value="CEG39961.1"/>
    <property type="molecule type" value="Genomic_DNA"/>
</dbReference>
<name>A0A0P1AH61_PLAHL</name>
<reference evidence="3" key="1">
    <citation type="submission" date="2014-09" db="EMBL/GenBank/DDBJ databases">
        <authorList>
            <person name="Sharma Rahul"/>
            <person name="Thines Marco"/>
        </authorList>
    </citation>
    <scope>NUCLEOTIDE SEQUENCE [LARGE SCALE GENOMIC DNA]</scope>
</reference>
<dbReference type="AlphaFoldDB" id="A0A0P1AH61"/>
<dbReference type="Proteomes" id="UP000054928">
    <property type="component" value="Unassembled WGS sequence"/>
</dbReference>
<organism evidence="2 3">
    <name type="scientific">Plasmopara halstedii</name>
    <name type="common">Downy mildew of sunflower</name>
    <dbReference type="NCBI Taxonomy" id="4781"/>
    <lineage>
        <taxon>Eukaryota</taxon>
        <taxon>Sar</taxon>
        <taxon>Stramenopiles</taxon>
        <taxon>Oomycota</taxon>
        <taxon>Peronosporomycetes</taxon>
        <taxon>Peronosporales</taxon>
        <taxon>Peronosporaceae</taxon>
        <taxon>Plasmopara</taxon>
    </lineage>
</organism>
<accession>A0A0P1AH61</accession>
<proteinExistence type="predicted"/>
<feature type="chain" id="PRO_5006058667" description="Armadillo-type fold" evidence="1">
    <location>
        <begin position="20"/>
        <end position="706"/>
    </location>
</feature>
<sequence length="706" mass="81457">MFVPIFSTFLLLDVSVSYTSNSSTVQHENPIVVIGHLNALLPPTNSSLTATEGELESYDDSEQDNVDVVASGGEARMFSFFKKPPFQYTQLVSKEAKIELQPTIFANVMALLEIEKRNPKQNQNLLEILTKLLGSKDEELKSLAGSTVFNLLNNPETRVEIQDQFLVSQTKLSTIFTFLMVHTEDKSLNEFFELELHIPLLSYACKLYDQKGIVTKVPTAVVNDVVCDVADDVAEDVARLLTQNHKGGNLITWLGTYRAIPIKSTKPIPTSIDDYINRLVDGLLRNEKTRELAYRLHALSFPDLVSFHSHYSKFSILTAFDLWLKFAAFTRFNYIEHEAKSSEFSKRQIFNYMEQRRGKYREEQMNIFSFDGKLQSTIISLKSEIDWLQLNDDQIRLFRAALQSEYHAKLVRESLKEKSHVAAYKKKLGDENMVKTFEALLNDEKFVELLQKVLKDEYLVQILKEALQLKHPRYRISGLRKRHAKLKLIEADVNDNLQMLVTDHDKAKLIIASLAGDVDLKLFGKAFEAARRLKLVEDMLSSTELDTMKTLEAIFTDQTKVQLLREAVKDDEHLKKFRLILDDTNSFLDDRRALVDENLADVFDNLLKDMNHVFFLRVAIKDDDRVSLFRAVLEGKEQVKKFGEALNKKSLVYVFRSILQEEKQLRWLEKAVLENSYQDCKAVMDSRDRMMLDKELFEHLESFAER</sequence>
<evidence type="ECO:0000313" key="2">
    <source>
        <dbReference type="EMBL" id="CEG39961.1"/>
    </source>
</evidence>
<evidence type="ECO:0000313" key="3">
    <source>
        <dbReference type="Proteomes" id="UP000054928"/>
    </source>
</evidence>
<dbReference type="GeneID" id="36405241"/>
<keyword evidence="3" id="KW-1185">Reference proteome</keyword>
<protein>
    <recommendedName>
        <fullName evidence="4">Armadillo-type fold</fullName>
    </recommendedName>
</protein>
<feature type="signal peptide" evidence="1">
    <location>
        <begin position="1"/>
        <end position="19"/>
    </location>
</feature>
<dbReference type="RefSeq" id="XP_024576330.1">
    <property type="nucleotide sequence ID" value="XM_024725565.1"/>
</dbReference>